<dbReference type="GO" id="GO:0005975">
    <property type="term" value="P:carbohydrate metabolic process"/>
    <property type="evidence" value="ECO:0007669"/>
    <property type="project" value="InterPro"/>
</dbReference>
<feature type="binding site" evidence="3">
    <location>
        <position position="179"/>
    </location>
    <ligand>
        <name>Zn(2+)</name>
        <dbReference type="ChEBI" id="CHEBI:29105"/>
        <label>1</label>
        <note>catalytic</note>
    </ligand>
</feature>
<organism evidence="4 5">
    <name type="scientific">bacterium (Candidatus Gribaldobacteria) CG_4_10_14_0_8_um_filter_33_9</name>
    <dbReference type="NCBI Taxonomy" id="2014266"/>
    <lineage>
        <taxon>Bacteria</taxon>
        <taxon>Candidatus Gribaldobacteria</taxon>
    </lineage>
</organism>
<dbReference type="Gene3D" id="3.20.20.70">
    <property type="entry name" value="Aldolase class I"/>
    <property type="match status" value="1"/>
</dbReference>
<dbReference type="EMBL" id="PFMI01000048">
    <property type="protein sequence ID" value="PIZ00708.1"/>
    <property type="molecule type" value="Genomic_DNA"/>
</dbReference>
<proteinExistence type="predicted"/>
<dbReference type="Proteomes" id="UP000229371">
    <property type="component" value="Unassembled WGS sequence"/>
</dbReference>
<accession>A0A2M7RML2</accession>
<feature type="binding site" evidence="3">
    <location>
        <position position="86"/>
    </location>
    <ligand>
        <name>Zn(2+)</name>
        <dbReference type="ChEBI" id="CHEBI:29105"/>
        <label>1</label>
        <note>catalytic</note>
    </ligand>
</feature>
<dbReference type="NCBIfam" id="TIGR00167">
    <property type="entry name" value="cbbA"/>
    <property type="match status" value="1"/>
</dbReference>
<feature type="binding site" evidence="3">
    <location>
        <position position="137"/>
    </location>
    <ligand>
        <name>Zn(2+)</name>
        <dbReference type="ChEBI" id="CHEBI:29105"/>
        <label>2</label>
    </ligand>
</feature>
<dbReference type="SUPFAM" id="SSF51569">
    <property type="entry name" value="Aldolase"/>
    <property type="match status" value="1"/>
</dbReference>
<dbReference type="AlphaFoldDB" id="A0A2M7RML2"/>
<dbReference type="InterPro" id="IPR000771">
    <property type="entry name" value="FBA_II"/>
</dbReference>
<dbReference type="PANTHER" id="PTHR30304">
    <property type="entry name" value="D-TAGATOSE-1,6-BISPHOSPHATE ALDOLASE"/>
    <property type="match status" value="1"/>
</dbReference>
<evidence type="ECO:0000313" key="5">
    <source>
        <dbReference type="Proteomes" id="UP000229371"/>
    </source>
</evidence>
<evidence type="ECO:0008006" key="6">
    <source>
        <dbReference type="Google" id="ProtNLM"/>
    </source>
</evidence>
<dbReference type="Pfam" id="PF01116">
    <property type="entry name" value="F_bP_aldolase"/>
    <property type="match status" value="1"/>
</dbReference>
<feature type="binding site" evidence="3">
    <location>
        <position position="207"/>
    </location>
    <ligand>
        <name>Zn(2+)</name>
        <dbReference type="ChEBI" id="CHEBI:29105"/>
        <label>1</label>
        <note>catalytic</note>
    </ligand>
</feature>
<feature type="active site" description="Proton donor" evidence="1">
    <location>
        <position position="85"/>
    </location>
</feature>
<comment type="cofactor">
    <cofactor evidence="3">
        <name>Zn(2+)</name>
        <dbReference type="ChEBI" id="CHEBI:29105"/>
    </cofactor>
    <text evidence="3">Binds 2 Zn(2+) ions per subunit. One is catalytic and the other provides a structural contribution.</text>
</comment>
<evidence type="ECO:0000256" key="2">
    <source>
        <dbReference type="PIRSR" id="PIRSR001359-2"/>
    </source>
</evidence>
<dbReference type="PANTHER" id="PTHR30304:SF0">
    <property type="entry name" value="D-TAGATOSE-1,6-BISPHOSPHATE ALDOLASE SUBUNIT GATY-RELATED"/>
    <property type="match status" value="1"/>
</dbReference>
<gene>
    <name evidence="4" type="ORF">COY61_01820</name>
</gene>
<dbReference type="PIRSF" id="PIRSF001359">
    <property type="entry name" value="F_bP_aldolase_II"/>
    <property type="match status" value="1"/>
</dbReference>
<comment type="caution">
    <text evidence="4">The sequence shown here is derived from an EMBL/GenBank/DDBJ whole genome shotgun (WGS) entry which is preliminary data.</text>
</comment>
<reference evidence="5" key="1">
    <citation type="submission" date="2017-09" db="EMBL/GenBank/DDBJ databases">
        <title>Depth-based differentiation of microbial function through sediment-hosted aquifers and enrichment of novel symbionts in the deep terrestrial subsurface.</title>
        <authorList>
            <person name="Probst A.J."/>
            <person name="Ladd B."/>
            <person name="Jarett J.K."/>
            <person name="Geller-Mcgrath D.E."/>
            <person name="Sieber C.M.K."/>
            <person name="Emerson J.B."/>
            <person name="Anantharaman K."/>
            <person name="Thomas B.C."/>
            <person name="Malmstrom R."/>
            <person name="Stieglmeier M."/>
            <person name="Klingl A."/>
            <person name="Woyke T."/>
            <person name="Ryan C.M."/>
            <person name="Banfield J.F."/>
        </authorList>
    </citation>
    <scope>NUCLEOTIDE SEQUENCE [LARGE SCALE GENOMIC DNA]</scope>
</reference>
<evidence type="ECO:0000256" key="3">
    <source>
        <dbReference type="PIRSR" id="PIRSR001359-3"/>
    </source>
</evidence>
<keyword evidence="3" id="KW-0862">Zinc</keyword>
<evidence type="ECO:0000256" key="1">
    <source>
        <dbReference type="PIRSR" id="PIRSR001359-1"/>
    </source>
</evidence>
<protein>
    <recommendedName>
        <fullName evidence="6">Tagatose-bisphosphate aldolase</fullName>
    </recommendedName>
</protein>
<feature type="binding site" evidence="3">
    <location>
        <position position="107"/>
    </location>
    <ligand>
        <name>Zn(2+)</name>
        <dbReference type="ChEBI" id="CHEBI:29105"/>
        <label>2</label>
    </ligand>
</feature>
<feature type="binding site" evidence="2">
    <location>
        <begin position="229"/>
        <end position="232"/>
    </location>
    <ligand>
        <name>dihydroxyacetone phosphate</name>
        <dbReference type="ChEBI" id="CHEBI:57642"/>
    </ligand>
</feature>
<feature type="binding site" evidence="2">
    <location>
        <position position="180"/>
    </location>
    <ligand>
        <name>dihydroxyacetone phosphate</name>
        <dbReference type="ChEBI" id="CHEBI:57642"/>
    </ligand>
</feature>
<evidence type="ECO:0000313" key="4">
    <source>
        <dbReference type="EMBL" id="PIZ00708.1"/>
    </source>
</evidence>
<keyword evidence="3" id="KW-0479">Metal-binding</keyword>
<name>A0A2M7RML2_9BACT</name>
<feature type="binding site" evidence="2">
    <location>
        <begin position="208"/>
        <end position="210"/>
    </location>
    <ligand>
        <name>dihydroxyacetone phosphate</name>
        <dbReference type="ChEBI" id="CHEBI:57642"/>
    </ligand>
</feature>
<dbReference type="GO" id="GO:0016832">
    <property type="term" value="F:aldehyde-lyase activity"/>
    <property type="evidence" value="ECO:0007669"/>
    <property type="project" value="InterPro"/>
</dbReference>
<dbReference type="GO" id="GO:0008270">
    <property type="term" value="F:zinc ion binding"/>
    <property type="evidence" value="ECO:0007669"/>
    <property type="project" value="InterPro"/>
</dbReference>
<dbReference type="CDD" id="cd00947">
    <property type="entry name" value="TBP_aldolase_IIB"/>
    <property type="match status" value="1"/>
</dbReference>
<sequence length="283" mass="32065">MQSELLKKYFKKAQKEKWAIGQFNFSTTEQLKGILLAAKKMKSPVILGTSEGESEFLGIFSVFHLVNNLVLDLNINLKTIFLNFDHGKNLEFLKKAIDNNYSMVHIDGSLLCLEENIKKTKEAVILAKKNNVLIEGELGIIPKTGEKINKANLTHSEQIREFVDKTGIDCLAISFGNIHGIPKKPLKIDFERLKQIKKQTNTFLVFHGGSGTKSQDFKKAIKLGITKININTEIRMIWKDSLKQALKGKEIKPYKILPNIIKQIEKLVEEKIKLFGSANKIIC</sequence>
<dbReference type="InterPro" id="IPR050246">
    <property type="entry name" value="Class_II_FBP_aldolase"/>
</dbReference>
<dbReference type="InterPro" id="IPR013785">
    <property type="entry name" value="Aldolase_TIM"/>
</dbReference>